<dbReference type="Gene3D" id="3.40.50.1400">
    <property type="match status" value="2"/>
</dbReference>
<dbReference type="EMBL" id="CP023699">
    <property type="protein sequence ID" value="QEU93780.1"/>
    <property type="molecule type" value="Genomic_DNA"/>
</dbReference>
<dbReference type="PANTHER" id="PTHR33542:SF5">
    <property type="entry name" value="FERROCHELATASE CHE1"/>
    <property type="match status" value="1"/>
</dbReference>
<protein>
    <submittedName>
        <fullName evidence="4">Sirohydrochlorin chelatase</fullName>
    </submittedName>
</protein>
<feature type="region of interest" description="Disordered" evidence="3">
    <location>
        <begin position="1"/>
        <end position="21"/>
    </location>
</feature>
<dbReference type="OrthoDB" id="7345302at2"/>
<dbReference type="PANTHER" id="PTHR33542">
    <property type="entry name" value="SIROHYDROCHLORIN FERROCHELATASE, CHLOROPLASTIC"/>
    <property type="match status" value="1"/>
</dbReference>
<evidence type="ECO:0000256" key="3">
    <source>
        <dbReference type="SAM" id="MobiDB-lite"/>
    </source>
</evidence>
<evidence type="ECO:0000313" key="5">
    <source>
        <dbReference type="Proteomes" id="UP000325529"/>
    </source>
</evidence>
<proteinExistence type="predicted"/>
<evidence type="ECO:0000256" key="1">
    <source>
        <dbReference type="ARBA" id="ARBA00022723"/>
    </source>
</evidence>
<keyword evidence="1" id="KW-0479">Metal-binding</keyword>
<dbReference type="CDD" id="cd03416">
    <property type="entry name" value="CbiX_SirB_N"/>
    <property type="match status" value="1"/>
</dbReference>
<dbReference type="Pfam" id="PF01903">
    <property type="entry name" value="CbiX"/>
    <property type="match status" value="2"/>
</dbReference>
<feature type="compositionally biased region" description="Basic and acidic residues" evidence="3">
    <location>
        <begin position="1"/>
        <end position="15"/>
    </location>
</feature>
<organism evidence="4 5">
    <name type="scientific">Streptomyces kanamyceticus</name>
    <dbReference type="NCBI Taxonomy" id="1967"/>
    <lineage>
        <taxon>Bacteria</taxon>
        <taxon>Bacillati</taxon>
        <taxon>Actinomycetota</taxon>
        <taxon>Actinomycetes</taxon>
        <taxon>Kitasatosporales</taxon>
        <taxon>Streptomycetaceae</taxon>
        <taxon>Streptomyces</taxon>
    </lineage>
</organism>
<keyword evidence="2" id="KW-0456">Lyase</keyword>
<name>A0A5J6GD13_STRKN</name>
<dbReference type="AlphaFoldDB" id="A0A5J6GD13"/>
<accession>A0A5J6GD13</accession>
<dbReference type="InterPro" id="IPR002762">
    <property type="entry name" value="CbiX-like"/>
</dbReference>
<evidence type="ECO:0000313" key="4">
    <source>
        <dbReference type="EMBL" id="QEU93780.1"/>
    </source>
</evidence>
<evidence type="ECO:0000256" key="2">
    <source>
        <dbReference type="ARBA" id="ARBA00023239"/>
    </source>
</evidence>
<dbReference type="InterPro" id="IPR050963">
    <property type="entry name" value="Sirohydro_Cobaltochel/CbiX"/>
</dbReference>
<gene>
    <name evidence="4" type="ORF">CP970_25325</name>
</gene>
<dbReference type="Proteomes" id="UP000325529">
    <property type="component" value="Chromosome"/>
</dbReference>
<reference evidence="4 5" key="1">
    <citation type="submission" date="2017-09" db="EMBL/GenBank/DDBJ databases">
        <authorList>
            <person name="Lee N."/>
            <person name="Cho B.-K."/>
        </authorList>
    </citation>
    <scope>NUCLEOTIDE SEQUENCE [LARGE SCALE GENOMIC DNA]</scope>
    <source>
        <strain evidence="4 5">ATCC 12853</strain>
    </source>
</reference>
<dbReference type="SUPFAM" id="SSF53800">
    <property type="entry name" value="Chelatase"/>
    <property type="match status" value="1"/>
</dbReference>
<keyword evidence="5" id="KW-1185">Reference proteome</keyword>
<dbReference type="GO" id="GO:0016829">
    <property type="term" value="F:lyase activity"/>
    <property type="evidence" value="ECO:0007669"/>
    <property type="project" value="UniProtKB-KW"/>
</dbReference>
<dbReference type="GO" id="GO:0046872">
    <property type="term" value="F:metal ion binding"/>
    <property type="evidence" value="ECO:0007669"/>
    <property type="project" value="UniProtKB-KW"/>
</dbReference>
<sequence length="278" mass="28304">MSAARRDAVSGRECGDTTFPLRARSPRSPVVEFRVGRAVRPFVLAVHGSSLPTAAATLERLCDAVESLGGIRPVVGHLDHQAPSLAEALSEGAVVVPLLLGDGYHRTVDIPAVVAEHGTGCLLARGLSGEPAIAVALRDRLREAEERAGVRADAVVLAAAGSARPGGNDGALVAARQLRLLLPGVPVRTAYCSAAEPSVAEAVAGLRGAGHRRVVVAAHLLAPGRFTLALGLAGADAVGSPLADHSGVAGLVLRRYEAAALRLGVSLSPETTLLSEAA</sequence>
<dbReference type="KEGG" id="ska:CP970_25325"/>